<protein>
    <submittedName>
        <fullName evidence="1">Uncharacterized protein</fullName>
    </submittedName>
</protein>
<evidence type="ECO:0000313" key="2">
    <source>
        <dbReference type="Proteomes" id="UP000796880"/>
    </source>
</evidence>
<accession>A0A8K0GSU6</accession>
<keyword evidence="2" id="KW-1185">Reference proteome</keyword>
<comment type="caution">
    <text evidence="1">The sequence shown here is derived from an EMBL/GenBank/DDBJ whole genome shotgun (WGS) entry which is preliminary data.</text>
</comment>
<name>A0A8K0GSU6_9ROSA</name>
<dbReference type="Proteomes" id="UP000796880">
    <property type="component" value="Unassembled WGS sequence"/>
</dbReference>
<organism evidence="1 2">
    <name type="scientific">Rhamnella rubrinervis</name>
    <dbReference type="NCBI Taxonomy" id="2594499"/>
    <lineage>
        <taxon>Eukaryota</taxon>
        <taxon>Viridiplantae</taxon>
        <taxon>Streptophyta</taxon>
        <taxon>Embryophyta</taxon>
        <taxon>Tracheophyta</taxon>
        <taxon>Spermatophyta</taxon>
        <taxon>Magnoliopsida</taxon>
        <taxon>eudicotyledons</taxon>
        <taxon>Gunneridae</taxon>
        <taxon>Pentapetalae</taxon>
        <taxon>rosids</taxon>
        <taxon>fabids</taxon>
        <taxon>Rosales</taxon>
        <taxon>Rhamnaceae</taxon>
        <taxon>rhamnoid group</taxon>
        <taxon>Rhamneae</taxon>
        <taxon>Rhamnella</taxon>
    </lineage>
</organism>
<dbReference type="AlphaFoldDB" id="A0A8K0GSU6"/>
<dbReference type="EMBL" id="VOIH02000010">
    <property type="protein sequence ID" value="KAF3435748.1"/>
    <property type="molecule type" value="Genomic_DNA"/>
</dbReference>
<proteinExistence type="predicted"/>
<evidence type="ECO:0000313" key="1">
    <source>
        <dbReference type="EMBL" id="KAF3435748.1"/>
    </source>
</evidence>
<reference evidence="1" key="1">
    <citation type="submission" date="2020-03" db="EMBL/GenBank/DDBJ databases">
        <title>A high-quality chromosome-level genome assembly of a woody plant with both climbing and erect habits, Rhamnella rubrinervis.</title>
        <authorList>
            <person name="Lu Z."/>
            <person name="Yang Y."/>
            <person name="Zhu X."/>
            <person name="Sun Y."/>
        </authorList>
    </citation>
    <scope>NUCLEOTIDE SEQUENCE</scope>
    <source>
        <strain evidence="1">BYM</strain>
        <tissue evidence="1">Leaf</tissue>
    </source>
</reference>
<gene>
    <name evidence="1" type="ORF">FNV43_RR22840</name>
</gene>
<sequence>MLSAKHSVDIWGWRSISCPATPLLLRSRTFASFALRLRLSEYGSKKEGSCVPNYEAIASAKNVHLHHTFCDAVCFGTEMTMGYPEAFSPAVLENQTSAAAQNANQSQASCRKKNRRRSSQWHNLSAGLCEIAQSFRLMMEKLGQAHGKAGFKASNAIMEHPARIHDVYKGLENDETEDKICQVTH</sequence>